<dbReference type="AlphaFoldDB" id="A0AAE6ZN99"/>
<feature type="transmembrane region" description="Helical" evidence="1">
    <location>
        <begin position="63"/>
        <end position="85"/>
    </location>
</feature>
<keyword evidence="1" id="KW-0472">Membrane</keyword>
<proteinExistence type="predicted"/>
<dbReference type="SMART" id="SM00850">
    <property type="entry name" value="LytTR"/>
    <property type="match status" value="1"/>
</dbReference>
<dbReference type="EMBL" id="CP051205">
    <property type="protein sequence ID" value="QJB34900.1"/>
    <property type="molecule type" value="Genomic_DNA"/>
</dbReference>
<reference evidence="5" key="1">
    <citation type="submission" date="2020-04" db="EMBL/GenBank/DDBJ databases">
        <authorList>
            <person name="Kittiwongwattana C."/>
        </authorList>
    </citation>
    <scope>NUCLEOTIDE SEQUENCE [LARGE SCALE GENOMIC DNA]</scope>
    <source>
        <strain evidence="4">1303</strain>
        <strain evidence="5">1310</strain>
    </source>
</reference>
<keyword evidence="1" id="KW-0812">Transmembrane</keyword>
<evidence type="ECO:0000313" key="4">
    <source>
        <dbReference type="EMBL" id="QJB41411.1"/>
    </source>
</evidence>
<keyword evidence="3" id="KW-0238">DNA-binding</keyword>
<evidence type="ECO:0000313" key="3">
    <source>
        <dbReference type="EMBL" id="QJB34900.1"/>
    </source>
</evidence>
<evidence type="ECO:0000313" key="5">
    <source>
        <dbReference type="Proteomes" id="UP000502421"/>
    </source>
</evidence>
<dbReference type="Gene3D" id="2.40.50.1020">
    <property type="entry name" value="LytTr DNA-binding domain"/>
    <property type="match status" value="1"/>
</dbReference>
<feature type="transmembrane region" description="Helical" evidence="1">
    <location>
        <begin position="97"/>
        <end position="120"/>
    </location>
</feature>
<keyword evidence="6" id="KW-1185">Reference proteome</keyword>
<organism evidence="3 5">
    <name type="scientific">Chitinophaga oryzae</name>
    <dbReference type="NCBI Taxonomy" id="2725414"/>
    <lineage>
        <taxon>Bacteria</taxon>
        <taxon>Pseudomonadati</taxon>
        <taxon>Bacteroidota</taxon>
        <taxon>Chitinophagia</taxon>
        <taxon>Chitinophagales</taxon>
        <taxon>Chitinophagaceae</taxon>
        <taxon>Chitinophaga</taxon>
    </lineage>
</organism>
<accession>A0AAE6ZN99</accession>
<dbReference type="RefSeq" id="WP_168809431.1">
    <property type="nucleotide sequence ID" value="NZ_CP051204.2"/>
</dbReference>
<gene>
    <name evidence="4" type="ORF">HF324_27650</name>
    <name evidence="3" type="ORF">HF329_27790</name>
</gene>
<protein>
    <submittedName>
        <fullName evidence="3">LytTR family transcriptional regulator DNA-binding domain-containing protein</fullName>
    </submittedName>
</protein>
<dbReference type="EMBL" id="CP051204">
    <property type="protein sequence ID" value="QJB41411.1"/>
    <property type="molecule type" value="Genomic_DNA"/>
</dbReference>
<evidence type="ECO:0000259" key="2">
    <source>
        <dbReference type="SMART" id="SM00850"/>
    </source>
</evidence>
<dbReference type="InterPro" id="IPR007492">
    <property type="entry name" value="LytTR_DNA-bd_dom"/>
</dbReference>
<sequence length="313" mass="35383">MKKIVIVLGVIALSVLGFLSCKRYQERDKQFTTKGKPDPKIAMIIVTDNGEANSLYSRHLSSYYLELFSALAIAVLTTSVVYLVTRLLDRKFQWNEVFFSRIILQAILGLAIPSVVAYLLMIMICRLLNLNTIGSGYDLVLIPIILVLVIGFNVYLLAEKIGIPIKDSIPIIDPPDTQSTPIRGNLFSRQPDEFTVHTPTGVFSLPLDEIAYFYRRKGYVYLRRSNGTNHIVAQSLDQIQNNIPKDKFFRTSRHMLASYNSIADYYSLDHGKLGLRLNPVYEAEVTISKLQKNSFKNWLEKGKVIIDNSASLA</sequence>
<reference evidence="3" key="2">
    <citation type="submission" date="2020-09" db="EMBL/GenBank/DDBJ databases">
        <authorList>
            <person name="Kittiwongwattana C."/>
        </authorList>
    </citation>
    <scope>NUCLEOTIDE SEQUENCE</scope>
    <source>
        <strain evidence="3">1310</strain>
    </source>
</reference>
<dbReference type="GO" id="GO:0003677">
    <property type="term" value="F:DNA binding"/>
    <property type="evidence" value="ECO:0007669"/>
    <property type="project" value="UniProtKB-KW"/>
</dbReference>
<dbReference type="Proteomes" id="UP000503144">
    <property type="component" value="Chromosome"/>
</dbReference>
<dbReference type="Proteomes" id="UP000502421">
    <property type="component" value="Chromosome"/>
</dbReference>
<evidence type="ECO:0000313" key="6">
    <source>
        <dbReference type="Proteomes" id="UP000503144"/>
    </source>
</evidence>
<feature type="transmembrane region" description="Helical" evidence="1">
    <location>
        <begin position="140"/>
        <end position="158"/>
    </location>
</feature>
<feature type="domain" description="HTH LytTR-type" evidence="2">
    <location>
        <begin position="200"/>
        <end position="300"/>
    </location>
</feature>
<evidence type="ECO:0000256" key="1">
    <source>
        <dbReference type="SAM" id="Phobius"/>
    </source>
</evidence>
<name>A0AAE6ZN99_9BACT</name>
<dbReference type="Pfam" id="PF04397">
    <property type="entry name" value="LytTR"/>
    <property type="match status" value="1"/>
</dbReference>
<dbReference type="PROSITE" id="PS51257">
    <property type="entry name" value="PROKAR_LIPOPROTEIN"/>
    <property type="match status" value="1"/>
</dbReference>
<keyword evidence="1" id="KW-1133">Transmembrane helix</keyword>
<dbReference type="KEGG" id="coy:HF329_27790"/>